<organism evidence="2 3">
    <name type="scientific">Fontibacter flavus</name>
    <dbReference type="NCBI Taxonomy" id="654838"/>
    <lineage>
        <taxon>Bacteria</taxon>
        <taxon>Pseudomonadati</taxon>
        <taxon>Bacteroidota</taxon>
        <taxon>Cytophagia</taxon>
        <taxon>Cytophagales</taxon>
        <taxon>Cyclobacteriaceae</taxon>
        <taxon>Fontibacter</taxon>
    </lineage>
</organism>
<dbReference type="Pfam" id="PF00535">
    <property type="entry name" value="Glycos_transf_2"/>
    <property type="match status" value="1"/>
</dbReference>
<name>A0ABV6FW14_9BACT</name>
<evidence type="ECO:0000313" key="3">
    <source>
        <dbReference type="Proteomes" id="UP001589797"/>
    </source>
</evidence>
<comment type="caution">
    <text evidence="2">The sequence shown here is derived from an EMBL/GenBank/DDBJ whole genome shotgun (WGS) entry which is preliminary data.</text>
</comment>
<accession>A0ABV6FW14</accession>
<dbReference type="Proteomes" id="UP001589797">
    <property type="component" value="Unassembled WGS sequence"/>
</dbReference>
<sequence length="312" mass="36888">MHNPLVSILIPNYNKALYLRETLDSVLAQTYTNWECIIVDDHSTDNSWEILEKYAQKDSRFKIFKRPENRKKGGNAARNYAFEKSEGEFINWLDSDDLLLKNTIEEKLNLLISNLILDFVIGNIRKLNSSSKNLEIVPKIRLDDKNIDPVFGTINGTFWVQTSLPLFKRSFLEKFNFLFNEEILIGQESEFFTRVFLKKPFFEHIPNALHLWRITESSKTGIVRKSSFRRKYLLNYLALKMIYINIKKTRGINKHERLFFRNAFNDKLLFLPIWSKNFWDLFFFGTKHNLFKGRFQGAKILGIKVLKSVKLI</sequence>
<keyword evidence="3" id="KW-1185">Reference proteome</keyword>
<dbReference type="InterPro" id="IPR001173">
    <property type="entry name" value="Glyco_trans_2-like"/>
</dbReference>
<dbReference type="Gene3D" id="3.90.550.10">
    <property type="entry name" value="Spore Coat Polysaccharide Biosynthesis Protein SpsA, Chain A"/>
    <property type="match status" value="1"/>
</dbReference>
<proteinExistence type="predicted"/>
<evidence type="ECO:0000313" key="2">
    <source>
        <dbReference type="EMBL" id="MFC0263490.1"/>
    </source>
</evidence>
<evidence type="ECO:0000259" key="1">
    <source>
        <dbReference type="Pfam" id="PF00535"/>
    </source>
</evidence>
<reference evidence="2 3" key="1">
    <citation type="submission" date="2024-09" db="EMBL/GenBank/DDBJ databases">
        <authorList>
            <person name="Sun Q."/>
            <person name="Mori K."/>
        </authorList>
    </citation>
    <scope>NUCLEOTIDE SEQUENCE [LARGE SCALE GENOMIC DNA]</scope>
    <source>
        <strain evidence="2 3">CCM 7650</strain>
    </source>
</reference>
<dbReference type="SUPFAM" id="SSF53448">
    <property type="entry name" value="Nucleotide-diphospho-sugar transferases"/>
    <property type="match status" value="1"/>
</dbReference>
<protein>
    <submittedName>
        <fullName evidence="2">Glycosyltransferase family 2 protein</fullName>
    </submittedName>
</protein>
<feature type="domain" description="Glycosyltransferase 2-like" evidence="1">
    <location>
        <begin position="7"/>
        <end position="133"/>
    </location>
</feature>
<gene>
    <name evidence="2" type="ORF">ACFFIP_12435</name>
</gene>
<dbReference type="PANTHER" id="PTHR22916">
    <property type="entry name" value="GLYCOSYLTRANSFERASE"/>
    <property type="match status" value="1"/>
</dbReference>
<dbReference type="InterPro" id="IPR029044">
    <property type="entry name" value="Nucleotide-diphossugar_trans"/>
</dbReference>
<dbReference type="EMBL" id="JBHLWI010000035">
    <property type="protein sequence ID" value="MFC0263490.1"/>
    <property type="molecule type" value="Genomic_DNA"/>
</dbReference>
<dbReference type="PANTHER" id="PTHR22916:SF3">
    <property type="entry name" value="UDP-GLCNAC:BETAGAL BETA-1,3-N-ACETYLGLUCOSAMINYLTRANSFERASE-LIKE PROTEIN 1"/>
    <property type="match status" value="1"/>
</dbReference>
<dbReference type="RefSeq" id="WP_382387976.1">
    <property type="nucleotide sequence ID" value="NZ_JBHLWI010000035.1"/>
</dbReference>